<dbReference type="Proteomes" id="UP001140949">
    <property type="component" value="Unassembled WGS sequence"/>
</dbReference>
<evidence type="ECO:0000313" key="1">
    <source>
        <dbReference type="EMBL" id="KAJ6833070.1"/>
    </source>
</evidence>
<protein>
    <submittedName>
        <fullName evidence="1">Conserved oligomeric Golgi complex subunit 5</fullName>
    </submittedName>
</protein>
<name>A0AAX6GWB7_IRIPA</name>
<organism evidence="1 2">
    <name type="scientific">Iris pallida</name>
    <name type="common">Sweet iris</name>
    <dbReference type="NCBI Taxonomy" id="29817"/>
    <lineage>
        <taxon>Eukaryota</taxon>
        <taxon>Viridiplantae</taxon>
        <taxon>Streptophyta</taxon>
        <taxon>Embryophyta</taxon>
        <taxon>Tracheophyta</taxon>
        <taxon>Spermatophyta</taxon>
        <taxon>Magnoliopsida</taxon>
        <taxon>Liliopsida</taxon>
        <taxon>Asparagales</taxon>
        <taxon>Iridaceae</taxon>
        <taxon>Iridoideae</taxon>
        <taxon>Irideae</taxon>
        <taxon>Iris</taxon>
    </lineage>
</organism>
<dbReference type="AlphaFoldDB" id="A0AAX6GWB7"/>
<accession>A0AAX6GWB7</accession>
<reference evidence="1" key="1">
    <citation type="journal article" date="2023" name="GigaByte">
        <title>Genome assembly of the bearded iris, Iris pallida Lam.</title>
        <authorList>
            <person name="Bruccoleri R.E."/>
            <person name="Oakeley E.J."/>
            <person name="Faust A.M.E."/>
            <person name="Altorfer M."/>
            <person name="Dessus-Babus S."/>
            <person name="Burckhardt D."/>
            <person name="Oertli M."/>
            <person name="Naumann U."/>
            <person name="Petersen F."/>
            <person name="Wong J."/>
        </authorList>
    </citation>
    <scope>NUCLEOTIDE SEQUENCE</scope>
    <source>
        <strain evidence="1">GSM-AAB239-AS_SAM_17_03QT</strain>
    </source>
</reference>
<comment type="caution">
    <text evidence="1">The sequence shown here is derived from an EMBL/GenBank/DDBJ whole genome shotgun (WGS) entry which is preliminary data.</text>
</comment>
<proteinExistence type="predicted"/>
<evidence type="ECO:0000313" key="2">
    <source>
        <dbReference type="Proteomes" id="UP001140949"/>
    </source>
</evidence>
<reference evidence="1" key="2">
    <citation type="submission" date="2023-04" db="EMBL/GenBank/DDBJ databases">
        <authorList>
            <person name="Bruccoleri R.E."/>
            <person name="Oakeley E.J."/>
            <person name="Faust A.-M."/>
            <person name="Dessus-Babus S."/>
            <person name="Altorfer M."/>
            <person name="Burckhardt D."/>
            <person name="Oertli M."/>
            <person name="Naumann U."/>
            <person name="Petersen F."/>
            <person name="Wong J."/>
        </authorList>
    </citation>
    <scope>NUCLEOTIDE SEQUENCE</scope>
    <source>
        <strain evidence="1">GSM-AAB239-AS_SAM_17_03QT</strain>
        <tissue evidence="1">Leaf</tissue>
    </source>
</reference>
<gene>
    <name evidence="1" type="ORF">M6B38_342975</name>
</gene>
<sequence>MIMSRRLGLKEIRSSVQCIRLCFRLGLHWLRRLHLNNSSKIAYLIVRSMNELLLKEGKESTR</sequence>
<dbReference type="EMBL" id="JANAVB010015455">
    <property type="protein sequence ID" value="KAJ6833070.1"/>
    <property type="molecule type" value="Genomic_DNA"/>
</dbReference>
<keyword evidence="2" id="KW-1185">Reference proteome</keyword>